<dbReference type="PANTHER" id="PTHR22911:SF137">
    <property type="entry name" value="SOLUTE CARRIER FAMILY 35 MEMBER G2-RELATED"/>
    <property type="match status" value="1"/>
</dbReference>
<feature type="transmembrane region" description="Helical" evidence="1">
    <location>
        <begin position="120"/>
        <end position="142"/>
    </location>
</feature>
<dbReference type="GO" id="GO:0016020">
    <property type="term" value="C:membrane"/>
    <property type="evidence" value="ECO:0007669"/>
    <property type="project" value="InterPro"/>
</dbReference>
<feature type="transmembrane region" description="Helical" evidence="1">
    <location>
        <begin position="178"/>
        <end position="196"/>
    </location>
</feature>
<feature type="transmembrane region" description="Helical" evidence="1">
    <location>
        <begin position="272"/>
        <end position="291"/>
    </location>
</feature>
<feature type="domain" description="EamA" evidence="2">
    <location>
        <begin position="177"/>
        <end position="313"/>
    </location>
</feature>
<sequence length="341" mass="37248">MATVIFPFAYLFSTSYLCSSQITNNTMLNNSVKGGIFGCISAMSYGMNPLCALYLYQEGYHSNSVLFYRFLIGSLVLGLLMTVQRKSFSLTRCETGVLALLGGLFAVSSATFFLSFHYMAAGLAATLVFAYPVFVAILMAVFFHERLKWPSLLAIALTVGGISLLYEGNNGQPIRTLGVVLILISALTYALYIIAVNRSGIVMSGVKLTFYAMFFCLIFLTLYATFTPTGSIQMLHGARAWSFSLLLGIVPTVISLVFMAMAIHCIGSTSTAIMGALEPVTAIIVGVTLFGEVLTPRLLSGILLILFSVMLIILDSRLRRALSNVRVVKRGKLIVKRMMWK</sequence>
<evidence type="ECO:0000259" key="2">
    <source>
        <dbReference type="Pfam" id="PF00892"/>
    </source>
</evidence>
<keyword evidence="1" id="KW-1133">Transmembrane helix</keyword>
<dbReference type="Gene3D" id="1.10.3730.20">
    <property type="match status" value="1"/>
</dbReference>
<organism evidence="3">
    <name type="scientific">gut metagenome</name>
    <dbReference type="NCBI Taxonomy" id="749906"/>
    <lineage>
        <taxon>unclassified sequences</taxon>
        <taxon>metagenomes</taxon>
        <taxon>organismal metagenomes</taxon>
    </lineage>
</organism>
<dbReference type="EMBL" id="AMCI01000534">
    <property type="protein sequence ID" value="EJX08819.1"/>
    <property type="molecule type" value="Genomic_DNA"/>
</dbReference>
<proteinExistence type="predicted"/>
<feature type="transmembrane region" description="Helical" evidence="1">
    <location>
        <begin position="95"/>
        <end position="114"/>
    </location>
</feature>
<keyword evidence="1" id="KW-0472">Membrane</keyword>
<evidence type="ECO:0000256" key="1">
    <source>
        <dbReference type="SAM" id="Phobius"/>
    </source>
</evidence>
<feature type="transmembrane region" description="Helical" evidence="1">
    <location>
        <begin position="297"/>
        <end position="314"/>
    </location>
</feature>
<keyword evidence="1" id="KW-0812">Transmembrane</keyword>
<dbReference type="SUPFAM" id="SSF103481">
    <property type="entry name" value="Multidrug resistance efflux transporter EmrE"/>
    <property type="match status" value="2"/>
</dbReference>
<feature type="transmembrane region" description="Helical" evidence="1">
    <location>
        <begin position="238"/>
        <end position="260"/>
    </location>
</feature>
<feature type="domain" description="EamA" evidence="2">
    <location>
        <begin position="33"/>
        <end position="166"/>
    </location>
</feature>
<dbReference type="Pfam" id="PF00892">
    <property type="entry name" value="EamA"/>
    <property type="match status" value="2"/>
</dbReference>
<evidence type="ECO:0000313" key="3">
    <source>
        <dbReference type="EMBL" id="EJX08819.1"/>
    </source>
</evidence>
<feature type="transmembrane region" description="Helical" evidence="1">
    <location>
        <begin position="208"/>
        <end position="226"/>
    </location>
</feature>
<protein>
    <submittedName>
        <fullName evidence="3">Integral membrane protein</fullName>
    </submittedName>
</protein>
<feature type="transmembrane region" description="Helical" evidence="1">
    <location>
        <begin position="149"/>
        <end position="166"/>
    </location>
</feature>
<feature type="transmembrane region" description="Helical" evidence="1">
    <location>
        <begin position="66"/>
        <end position="83"/>
    </location>
</feature>
<comment type="caution">
    <text evidence="3">The sequence shown here is derived from an EMBL/GenBank/DDBJ whole genome shotgun (WGS) entry which is preliminary data.</text>
</comment>
<dbReference type="PANTHER" id="PTHR22911">
    <property type="entry name" value="ACYL-MALONYL CONDENSING ENZYME-RELATED"/>
    <property type="match status" value="1"/>
</dbReference>
<dbReference type="InterPro" id="IPR037185">
    <property type="entry name" value="EmrE-like"/>
</dbReference>
<dbReference type="InterPro" id="IPR000620">
    <property type="entry name" value="EamA_dom"/>
</dbReference>
<reference evidence="3" key="1">
    <citation type="journal article" date="2012" name="PLoS ONE">
        <title>Gene sets for utilization of primary and secondary nutrition supplies in the distal gut of endangered iberian lynx.</title>
        <authorList>
            <person name="Alcaide M."/>
            <person name="Messina E."/>
            <person name="Richter M."/>
            <person name="Bargiela R."/>
            <person name="Peplies J."/>
            <person name="Huws S.A."/>
            <person name="Newbold C.J."/>
            <person name="Golyshin P.N."/>
            <person name="Simon M.A."/>
            <person name="Lopez G."/>
            <person name="Yakimov M.M."/>
            <person name="Ferrer M."/>
        </authorList>
    </citation>
    <scope>NUCLEOTIDE SEQUENCE</scope>
</reference>
<accession>J9GMN5</accession>
<gene>
    <name evidence="3" type="ORF">EVA_03070</name>
</gene>
<dbReference type="AlphaFoldDB" id="J9GMN5"/>
<name>J9GMN5_9ZZZZ</name>